<dbReference type="GO" id="GO:0006914">
    <property type="term" value="P:autophagy"/>
    <property type="evidence" value="ECO:0007669"/>
    <property type="project" value="TreeGrafter"/>
</dbReference>
<dbReference type="GO" id="GO:0015031">
    <property type="term" value="P:protein transport"/>
    <property type="evidence" value="ECO:0007669"/>
    <property type="project" value="UniProtKB-KW"/>
</dbReference>
<feature type="compositionally biased region" description="Polar residues" evidence="5">
    <location>
        <begin position="44"/>
        <end position="54"/>
    </location>
</feature>
<reference evidence="7 8" key="1">
    <citation type="submission" date="2019-07" db="EMBL/GenBank/DDBJ databases">
        <authorList>
            <person name="Friedrich A."/>
            <person name="Schacherer J."/>
        </authorList>
    </citation>
    <scope>NUCLEOTIDE SEQUENCE [LARGE SCALE GENOMIC DNA]</scope>
</reference>
<dbReference type="EMBL" id="CABFWN010000001">
    <property type="protein sequence ID" value="VUG17097.1"/>
    <property type="molecule type" value="Genomic_DNA"/>
</dbReference>
<dbReference type="PANTHER" id="PTHR12894:SF27">
    <property type="entry name" value="TRANSFORMING GROWTH FACTOR-BETA RECEPTOR-ASSOCIATED PROTEIN 1"/>
    <property type="match status" value="1"/>
</dbReference>
<evidence type="ECO:0000256" key="1">
    <source>
        <dbReference type="ARBA" id="ARBA00004496"/>
    </source>
</evidence>
<evidence type="ECO:0000256" key="2">
    <source>
        <dbReference type="ARBA" id="ARBA00022448"/>
    </source>
</evidence>
<evidence type="ECO:0000256" key="4">
    <source>
        <dbReference type="ARBA" id="ARBA00022927"/>
    </source>
</evidence>
<name>A0A7D9CVZ5_DEKBR</name>
<feature type="domain" description="CNH" evidence="6">
    <location>
        <begin position="165"/>
        <end position="476"/>
    </location>
</feature>
<dbReference type="Pfam" id="PF00780">
    <property type="entry name" value="CNH"/>
    <property type="match status" value="1"/>
</dbReference>
<proteinExistence type="predicted"/>
<dbReference type="AlphaFoldDB" id="A0A7D9CVZ5"/>
<dbReference type="PANTHER" id="PTHR12894">
    <property type="entry name" value="CNH DOMAIN CONTAINING"/>
    <property type="match status" value="1"/>
</dbReference>
<protein>
    <submittedName>
        <fullName evidence="7">DEBR0S1_33100g1_1</fullName>
    </submittedName>
</protein>
<keyword evidence="3" id="KW-0963">Cytoplasm</keyword>
<dbReference type="PROSITE" id="PS50219">
    <property type="entry name" value="CNH"/>
    <property type="match status" value="1"/>
</dbReference>
<sequence>MDSGNDAKENGDKTIKESKETQSQSIIKNQNDVTDDKLKLENSGRGNFSGQSNRIVLIDDDQVGDNSKDLSKEKSCSQIEVLNIEDHDRLPSTNSSQEIKGKDADVDVIVKDDSDFTENDATFEHTSSSPKGNPHAVSISRGPYKLADLISNIKVQSADIQKSADTFITCVEAWDSNFYVGTSAGELIHMYKVGDCSGAESEADSQEKCGYIQLSRQKCADGKIRPIRKLILLSEIGKMLVLCGSTVSAYTLPELSPDSIGKVGGVSDITVDWDQVILDSKGRNYITKIDHIAGDVFVKVTLLTSKYIRLIRIFNDSIRLYKDVNYPDSIVGIQKSASTIVASPTNYDLVDMDHSQKVQLFSTSTPSDDEQTEDDPGYNHMTPIILPVGKDEFLLVCGGYTANDPAAGVIVNSSGDVTRGTITWMSYPTSVAVDYPYILATFSGGFIAVHSLHNQKLVQTIRFDGNISLKVKSVCRNFEIKDRNLVKALTRHSIKTQITPEEIEKTAIESDRAESNLSRSSCLLYDIHGHFVKVFQRLPRPFRWIGLYSDATEASFDQVFEELMDELKEATNGNHSTEWQFLVTLLVLFTMKFHKFDDTFNLLINNIKYVDPRLIIYIHAGKNYRQIFGSIWVSDGLLEFVDDLRNQYTSLTEQDNSREFIRLYANTCLASKESFEKVEIKAIAKTIEIYLLNIGLDQKEDLNSVLMSIHYSSTEVIETLLFKKSYFYLSRFYAYQENFQQCLYYWKGLITGDFYDENYMKHYKSVDESLTSLVEYMLQNCSQKETVVETYTNWLLGQFPDFGFKILIDKRVDNVEFNEVNVLHLLESKHSDLMIQYLEYIVNQKNKRQFIGDLTLAIWSEMLHLLDNNKVIDELTAMVSSYMALSIPKIMFSKFWNLRKEKSVQSEFVILHDKLYFYLSFITQATVSILNRVLVLNVCERDIRDQKIENILPLICLMIQFKGNQDEAVVDILCEIEDYNAADIYASTGELPYLSDETKIQKCEPCWVEKHEKSQKLLLILFDRYLHLKNPQLIDSFLNHHSLFENDIKGTPDDIFTVLDKFSGILRRIPDDFPLMEVQNFISRSLLKFQEYNNSLLISKVLVRSDDTIAKKIKKSL</sequence>
<organism evidence="7 8">
    <name type="scientific">Dekkera bruxellensis</name>
    <name type="common">Brettanomyces custersii</name>
    <dbReference type="NCBI Taxonomy" id="5007"/>
    <lineage>
        <taxon>Eukaryota</taxon>
        <taxon>Fungi</taxon>
        <taxon>Dikarya</taxon>
        <taxon>Ascomycota</taxon>
        <taxon>Saccharomycotina</taxon>
        <taxon>Pichiomycetes</taxon>
        <taxon>Pichiales</taxon>
        <taxon>Pichiaceae</taxon>
        <taxon>Brettanomyces</taxon>
    </lineage>
</organism>
<evidence type="ECO:0000313" key="8">
    <source>
        <dbReference type="Proteomes" id="UP000478008"/>
    </source>
</evidence>
<evidence type="ECO:0000259" key="6">
    <source>
        <dbReference type="PROSITE" id="PS50219"/>
    </source>
</evidence>
<evidence type="ECO:0000256" key="3">
    <source>
        <dbReference type="ARBA" id="ARBA00022490"/>
    </source>
</evidence>
<feature type="region of interest" description="Disordered" evidence="5">
    <location>
        <begin position="1"/>
        <end position="55"/>
    </location>
</feature>
<gene>
    <name evidence="7" type="ORF">DEBR0S1_33100G</name>
</gene>
<dbReference type="GO" id="GO:0034058">
    <property type="term" value="P:endosomal vesicle fusion"/>
    <property type="evidence" value="ECO:0007669"/>
    <property type="project" value="TreeGrafter"/>
</dbReference>
<keyword evidence="4" id="KW-0653">Protein transport</keyword>
<dbReference type="GO" id="GO:0005737">
    <property type="term" value="C:cytoplasm"/>
    <property type="evidence" value="ECO:0007669"/>
    <property type="project" value="UniProtKB-SubCell"/>
</dbReference>
<evidence type="ECO:0000256" key="5">
    <source>
        <dbReference type="SAM" id="MobiDB-lite"/>
    </source>
</evidence>
<comment type="subcellular location">
    <subcellularLocation>
        <location evidence="1">Cytoplasm</location>
    </subcellularLocation>
</comment>
<accession>A0A7D9CVZ5</accession>
<evidence type="ECO:0000313" key="7">
    <source>
        <dbReference type="EMBL" id="VUG17097.1"/>
    </source>
</evidence>
<keyword evidence="2" id="KW-0813">Transport</keyword>
<dbReference type="Proteomes" id="UP000478008">
    <property type="component" value="Unassembled WGS sequence"/>
</dbReference>
<dbReference type="InterPro" id="IPR032914">
    <property type="entry name" value="Vam6/VPS39/TRAP1"/>
</dbReference>
<feature type="compositionally biased region" description="Polar residues" evidence="5">
    <location>
        <begin position="21"/>
        <end position="32"/>
    </location>
</feature>
<keyword evidence="8" id="KW-1185">Reference proteome</keyword>
<feature type="compositionally biased region" description="Basic and acidic residues" evidence="5">
    <location>
        <begin position="1"/>
        <end position="20"/>
    </location>
</feature>
<dbReference type="InterPro" id="IPR001180">
    <property type="entry name" value="CNH_dom"/>
</dbReference>
<dbReference type="GO" id="GO:0016020">
    <property type="term" value="C:membrane"/>
    <property type="evidence" value="ECO:0007669"/>
    <property type="project" value="TreeGrafter"/>
</dbReference>